<name>R0H6I0_9BRAS</name>
<evidence type="ECO:0000313" key="2">
    <source>
        <dbReference type="Proteomes" id="UP000029121"/>
    </source>
</evidence>
<evidence type="ECO:0000313" key="1">
    <source>
        <dbReference type="EMBL" id="EOA24899.1"/>
    </source>
</evidence>
<accession>R0H6I0</accession>
<gene>
    <name evidence="1" type="ORF">CARUB_v10018189mg</name>
</gene>
<feature type="non-terminal residue" evidence="1">
    <location>
        <position position="1"/>
    </location>
</feature>
<organism evidence="1 2">
    <name type="scientific">Capsella rubella</name>
    <dbReference type="NCBI Taxonomy" id="81985"/>
    <lineage>
        <taxon>Eukaryota</taxon>
        <taxon>Viridiplantae</taxon>
        <taxon>Streptophyta</taxon>
        <taxon>Embryophyta</taxon>
        <taxon>Tracheophyta</taxon>
        <taxon>Spermatophyta</taxon>
        <taxon>Magnoliopsida</taxon>
        <taxon>eudicotyledons</taxon>
        <taxon>Gunneridae</taxon>
        <taxon>Pentapetalae</taxon>
        <taxon>rosids</taxon>
        <taxon>malvids</taxon>
        <taxon>Brassicales</taxon>
        <taxon>Brassicaceae</taxon>
        <taxon>Camelineae</taxon>
        <taxon>Capsella</taxon>
    </lineage>
</organism>
<dbReference type="Proteomes" id="UP000029121">
    <property type="component" value="Unassembled WGS sequence"/>
</dbReference>
<keyword evidence="2" id="KW-1185">Reference proteome</keyword>
<dbReference type="EMBL" id="KB870809">
    <property type="protein sequence ID" value="EOA24899.1"/>
    <property type="molecule type" value="Genomic_DNA"/>
</dbReference>
<dbReference type="AlphaFoldDB" id="R0H6I0"/>
<reference evidence="2" key="1">
    <citation type="journal article" date="2013" name="Nat. Genet.">
        <title>The Capsella rubella genome and the genomic consequences of rapid mating system evolution.</title>
        <authorList>
            <person name="Slotte T."/>
            <person name="Hazzouri K.M."/>
            <person name="Agren J.A."/>
            <person name="Koenig D."/>
            <person name="Maumus F."/>
            <person name="Guo Y.L."/>
            <person name="Steige K."/>
            <person name="Platts A.E."/>
            <person name="Escobar J.S."/>
            <person name="Newman L.K."/>
            <person name="Wang W."/>
            <person name="Mandakova T."/>
            <person name="Vello E."/>
            <person name="Smith L.M."/>
            <person name="Henz S.R."/>
            <person name="Steffen J."/>
            <person name="Takuno S."/>
            <person name="Brandvain Y."/>
            <person name="Coop G."/>
            <person name="Andolfatto P."/>
            <person name="Hu T.T."/>
            <person name="Blanchette M."/>
            <person name="Clark R.M."/>
            <person name="Quesneville H."/>
            <person name="Nordborg M."/>
            <person name="Gaut B.S."/>
            <person name="Lysak M.A."/>
            <person name="Jenkins J."/>
            <person name="Grimwood J."/>
            <person name="Chapman J."/>
            <person name="Prochnik S."/>
            <person name="Shu S."/>
            <person name="Rokhsar D."/>
            <person name="Schmutz J."/>
            <person name="Weigel D."/>
            <person name="Wright S.I."/>
        </authorList>
    </citation>
    <scope>NUCLEOTIDE SEQUENCE [LARGE SCALE GENOMIC DNA]</scope>
    <source>
        <strain evidence="2">cv. Monte Gargano</strain>
    </source>
</reference>
<proteinExistence type="predicted"/>
<sequence length="124" mass="14310">RSFFFLLDDSANSVSSHDVNRTQENPEEVIEAAIDQLKETMLGHEKAESQIKKEPLDAADQDNKELAKFQQRLKCLSRQDSAESMENLFLLIKEDLSLEAANRARQLKATLEMVEKAEYHFPQW</sequence>
<protein>
    <submittedName>
        <fullName evidence="1">Uncharacterized protein</fullName>
    </submittedName>
</protein>